<accession>A0A1D2MNF4</accession>
<gene>
    <name evidence="9" type="ORF">Ocin01_12213</name>
</gene>
<keyword evidence="5" id="KW-0325">Glycoprotein</keyword>
<organism evidence="9 10">
    <name type="scientific">Orchesella cincta</name>
    <name type="common">Springtail</name>
    <name type="synonym">Podura cincta</name>
    <dbReference type="NCBI Taxonomy" id="48709"/>
    <lineage>
        <taxon>Eukaryota</taxon>
        <taxon>Metazoa</taxon>
        <taxon>Ecdysozoa</taxon>
        <taxon>Arthropoda</taxon>
        <taxon>Hexapoda</taxon>
        <taxon>Collembola</taxon>
        <taxon>Entomobryomorpha</taxon>
        <taxon>Entomobryoidea</taxon>
        <taxon>Orchesellidae</taxon>
        <taxon>Orchesellinae</taxon>
        <taxon>Orchesella</taxon>
    </lineage>
</organism>
<keyword evidence="2" id="KW-0732">Signal</keyword>
<comment type="subcellular location">
    <subcellularLocation>
        <location evidence="7">Membrane</location>
        <topology evidence="7">Single-pass type I membrane protein</topology>
    </subcellularLocation>
</comment>
<evidence type="ECO:0000313" key="10">
    <source>
        <dbReference type="Proteomes" id="UP000094527"/>
    </source>
</evidence>
<proteinExistence type="inferred from homology"/>
<dbReference type="Pfam" id="PF01839">
    <property type="entry name" value="FG-GAP"/>
    <property type="match status" value="1"/>
</dbReference>
<feature type="non-terminal residue" evidence="9">
    <location>
        <position position="1"/>
    </location>
</feature>
<dbReference type="InterPro" id="IPR028994">
    <property type="entry name" value="Integrin_alpha_N"/>
</dbReference>
<evidence type="ECO:0000256" key="2">
    <source>
        <dbReference type="ARBA" id="ARBA00022729"/>
    </source>
</evidence>
<dbReference type="PROSITE" id="PS51470">
    <property type="entry name" value="FG_GAP"/>
    <property type="match status" value="2"/>
</dbReference>
<feature type="domain" description="Integrin alpha second immunoglobulin-like" evidence="8">
    <location>
        <begin position="703"/>
        <end position="816"/>
    </location>
</feature>
<dbReference type="PANTHER" id="PTHR23220:SF83">
    <property type="entry name" value="INTEGRIN ALPHA-PS3-RELATED"/>
    <property type="match status" value="1"/>
</dbReference>
<evidence type="ECO:0000256" key="5">
    <source>
        <dbReference type="ARBA" id="ARBA00023180"/>
    </source>
</evidence>
<dbReference type="Proteomes" id="UP000094527">
    <property type="component" value="Unassembled WGS sequence"/>
</dbReference>
<evidence type="ECO:0000256" key="3">
    <source>
        <dbReference type="ARBA" id="ARBA00022737"/>
    </source>
</evidence>
<dbReference type="GO" id="GO:0009897">
    <property type="term" value="C:external side of plasma membrane"/>
    <property type="evidence" value="ECO:0007669"/>
    <property type="project" value="TreeGrafter"/>
</dbReference>
<comment type="caution">
    <text evidence="9">The sequence shown here is derived from an EMBL/GenBank/DDBJ whole genome shotgun (WGS) entry which is preliminary data.</text>
</comment>
<keyword evidence="4" id="KW-0472">Membrane</keyword>
<sequence length="860" mass="95981">ISTVDAISEDVLDTQFPILISENHESLPSSKSLFGYTVSLAQGKIPFNDKVSVDVDGWIFIGAPKSNASKEYYADDAVEPGVLWRCSLGRRNGKDNCEIMNVDPKPSSGKRNEAPAFENHSGAFIGGALELNHDHLLTCGWRWNRGRQKFYNGICYWFQDTNDTSRTSFRSPDLAKLVNTETYEQRLLPFFVKIPEKDRLFHFIDSDNKNVSAHEWQISLFGVNTHLFLDKGGLIPNLLVGAPGVREYSGAVVLYTNTKTPTDEEMARTNRNNDPTFSQFVVGNRGVIPDGQTRRTYWNEYFGYSVSSGRYLNKDQIHYVSGAPRAHHCGEVIIFDIPLPLAQQPRFKRQVQPVLEIKPPGNSFGSYFGAVLHSVDLDGDGQDELIVGAPLYTLQSSSSSKNSEKAAKFIMEEYGDHGSVFVYNFSKIEGKPNERYSFQHLNGSRTPRAQFGSAISSIKFDYINGSKETYLVVGAPYEKSDSTLESSGAIYLYKYNVALGKYGTLSQRIVASQLSSSLKGFGSSLSIPQDIDFNKTPDIAIGSYMSGQAVVLRTRPKVLIKSWVEFNSEKENITQVRRGFSRNTVNDRAGNSHNEIVYLKKRSPTYGTDCQELEIESVNKDGIGMDDSDEFKERIHFTQEVRYNDTVNRPLTVLNYTATSGTGTSTSNSDINFTSFQSGQPTSQISKTSADLLIQPNDCRGPVCIPLLAISSWSFYNEKNETISSFLLGSSKEVRMQIVIENNGETAVKPRLILDWDNVGITESDSGSHWLAENCKSDSSYSNRMTYRCKLGQHLKNGRNKTIDIDLNMADIYAKQQENYAFDVNGAVRVEDAVIKPETGRGMLVLEVPYVGLDLGIQRS</sequence>
<dbReference type="GO" id="GO:0005178">
    <property type="term" value="F:integrin binding"/>
    <property type="evidence" value="ECO:0007669"/>
    <property type="project" value="TreeGrafter"/>
</dbReference>
<dbReference type="GO" id="GO:0007160">
    <property type="term" value="P:cell-matrix adhesion"/>
    <property type="evidence" value="ECO:0007669"/>
    <property type="project" value="TreeGrafter"/>
</dbReference>
<dbReference type="Pfam" id="PF20805">
    <property type="entry name" value="Integrin_A_Ig_2"/>
    <property type="match status" value="1"/>
</dbReference>
<keyword evidence="7 9" id="KW-0401">Integrin</keyword>
<keyword evidence="10" id="KW-1185">Reference proteome</keyword>
<evidence type="ECO:0000259" key="8">
    <source>
        <dbReference type="Pfam" id="PF20805"/>
    </source>
</evidence>
<dbReference type="GO" id="GO:0008305">
    <property type="term" value="C:integrin complex"/>
    <property type="evidence" value="ECO:0007669"/>
    <property type="project" value="InterPro"/>
</dbReference>
<feature type="repeat" description="FG-GAP" evidence="6">
    <location>
        <begin position="354"/>
        <end position="392"/>
    </location>
</feature>
<evidence type="ECO:0000256" key="4">
    <source>
        <dbReference type="ARBA" id="ARBA00022989"/>
    </source>
</evidence>
<dbReference type="InterPro" id="IPR048285">
    <property type="entry name" value="Integrin_alpha_Ig-like_2"/>
</dbReference>
<reference evidence="9 10" key="1">
    <citation type="journal article" date="2016" name="Genome Biol. Evol.">
        <title>Gene Family Evolution Reflects Adaptation to Soil Environmental Stressors in the Genome of the Collembolan Orchesella cincta.</title>
        <authorList>
            <person name="Faddeeva-Vakhrusheva A."/>
            <person name="Derks M.F."/>
            <person name="Anvar S.Y."/>
            <person name="Agamennone V."/>
            <person name="Suring W."/>
            <person name="Smit S."/>
            <person name="van Straalen N.M."/>
            <person name="Roelofs D."/>
        </authorList>
    </citation>
    <scope>NUCLEOTIDE SEQUENCE [LARGE SCALE GENOMIC DNA]</scope>
    <source>
        <tissue evidence="9">Mixed pool</tissue>
    </source>
</reference>
<dbReference type="GO" id="GO:0098609">
    <property type="term" value="P:cell-cell adhesion"/>
    <property type="evidence" value="ECO:0007669"/>
    <property type="project" value="TreeGrafter"/>
</dbReference>
<comment type="similarity">
    <text evidence="7">Belongs to the integrin alpha chain family.</text>
</comment>
<evidence type="ECO:0000256" key="1">
    <source>
        <dbReference type="ARBA" id="ARBA00022692"/>
    </source>
</evidence>
<keyword evidence="7" id="KW-0130">Cell adhesion</keyword>
<dbReference type="PRINTS" id="PR01185">
    <property type="entry name" value="INTEGRINA"/>
</dbReference>
<dbReference type="GO" id="GO:0007229">
    <property type="term" value="P:integrin-mediated signaling pathway"/>
    <property type="evidence" value="ECO:0007669"/>
    <property type="project" value="UniProtKB-KW"/>
</dbReference>
<dbReference type="PANTHER" id="PTHR23220">
    <property type="entry name" value="INTEGRIN ALPHA"/>
    <property type="match status" value="1"/>
</dbReference>
<name>A0A1D2MNF4_ORCCI</name>
<dbReference type="SMART" id="SM00191">
    <property type="entry name" value="Int_alpha"/>
    <property type="match status" value="6"/>
</dbReference>
<dbReference type="Gene3D" id="2.130.10.130">
    <property type="entry name" value="Integrin alpha, N-terminal"/>
    <property type="match status" value="1"/>
</dbReference>
<dbReference type="STRING" id="48709.A0A1D2MNF4"/>
<keyword evidence="7" id="KW-0675">Receptor</keyword>
<evidence type="ECO:0000256" key="6">
    <source>
        <dbReference type="PROSITE-ProRule" id="PRU00803"/>
    </source>
</evidence>
<keyword evidence="3" id="KW-0677">Repeat</keyword>
<feature type="repeat" description="FG-GAP" evidence="6">
    <location>
        <begin position="437"/>
        <end position="502"/>
    </location>
</feature>
<dbReference type="AlphaFoldDB" id="A0A1D2MNF4"/>
<evidence type="ECO:0000256" key="7">
    <source>
        <dbReference type="RuleBase" id="RU003762"/>
    </source>
</evidence>
<protein>
    <submittedName>
        <fullName evidence="9">Integrin alpha-4</fullName>
    </submittedName>
</protein>
<dbReference type="EMBL" id="LJIJ01000802">
    <property type="protein sequence ID" value="ODM94468.1"/>
    <property type="molecule type" value="Genomic_DNA"/>
</dbReference>
<dbReference type="Gene3D" id="2.60.40.1510">
    <property type="entry name" value="ntegrin, alpha v. Chain A, domain 3"/>
    <property type="match status" value="1"/>
</dbReference>
<dbReference type="OrthoDB" id="5317514at2759"/>
<dbReference type="GO" id="GO:0033627">
    <property type="term" value="P:cell adhesion mediated by integrin"/>
    <property type="evidence" value="ECO:0007669"/>
    <property type="project" value="TreeGrafter"/>
</dbReference>
<dbReference type="InterPro" id="IPR000413">
    <property type="entry name" value="Integrin_alpha"/>
</dbReference>
<dbReference type="SUPFAM" id="SSF69318">
    <property type="entry name" value="Integrin alpha N-terminal domain"/>
    <property type="match status" value="1"/>
</dbReference>
<dbReference type="InterPro" id="IPR013517">
    <property type="entry name" value="FG-GAP"/>
</dbReference>
<keyword evidence="4" id="KW-1133">Transmembrane helix</keyword>
<evidence type="ECO:0000313" key="9">
    <source>
        <dbReference type="EMBL" id="ODM94468.1"/>
    </source>
</evidence>
<keyword evidence="1" id="KW-0812">Transmembrane</keyword>
<dbReference type="InterPro" id="IPR013519">
    <property type="entry name" value="Int_alpha_beta-p"/>
</dbReference>